<dbReference type="InterPro" id="IPR042046">
    <property type="entry name" value="Lipoprotein_11_N"/>
</dbReference>
<dbReference type="SMR" id="Q05432"/>
<keyword evidence="3 6" id="KW-0732">Signal</keyword>
<dbReference type="KEGG" id="bmor:100146102"/>
<reference evidence="7" key="1">
    <citation type="journal article" date="1992" name="Insect Mol. Biol.">
        <title>Gene structure of Bombyx mori larval serum protein (BmLSP).</title>
        <authorList>
            <person name="Fujiwara Y."/>
            <person name="Yamashita O."/>
        </authorList>
    </citation>
    <scope>NUCLEOTIDE SEQUENCE</scope>
    <source>
        <strain evidence="7">Tokai X Asahi</strain>
    </source>
</reference>
<protein>
    <submittedName>
        <fullName evidence="7">Hemolymph protein</fullName>
    </submittedName>
</protein>
<dbReference type="SUPFAM" id="SSF50370">
    <property type="entry name" value="Ricin B-like lectins"/>
    <property type="match status" value="1"/>
</dbReference>
<dbReference type="HOGENOM" id="CLU_053201_2_0_1"/>
<comment type="subcellular location">
    <subcellularLocation>
        <location evidence="1">Secreted</location>
    </subcellularLocation>
</comment>
<evidence type="ECO:0000256" key="3">
    <source>
        <dbReference type="ARBA" id="ARBA00022729"/>
    </source>
</evidence>
<accession>Q05432</accession>
<name>Q05432_BOMMO</name>
<dbReference type="InterPro" id="IPR035992">
    <property type="entry name" value="Ricin_B-like_lectins"/>
</dbReference>
<keyword evidence="2" id="KW-0964">Secreted</keyword>
<dbReference type="InterPro" id="IPR004943">
    <property type="entry name" value="Lipoprotein_11"/>
</dbReference>
<dbReference type="GO" id="GO:0005576">
    <property type="term" value="C:extracellular region"/>
    <property type="evidence" value="ECO:0007669"/>
    <property type="project" value="UniProtKB-SubCell"/>
</dbReference>
<evidence type="ECO:0000256" key="4">
    <source>
        <dbReference type="ARBA" id="ARBA00023288"/>
    </source>
</evidence>
<evidence type="ECO:0000313" key="7">
    <source>
        <dbReference type="EMBL" id="BAA02093.1"/>
    </source>
</evidence>
<feature type="signal peptide" evidence="6">
    <location>
        <begin position="1"/>
        <end position="16"/>
    </location>
</feature>
<dbReference type="EMBL" id="D12523">
    <property type="protein sequence ID" value="BAA02093.1"/>
    <property type="molecule type" value="Genomic_DNA"/>
</dbReference>
<dbReference type="GeneID" id="100146102"/>
<evidence type="ECO:0000256" key="5">
    <source>
        <dbReference type="ARBA" id="ARBA00024024"/>
    </source>
</evidence>
<dbReference type="Gene3D" id="1.10.10.2400">
    <property type="entry name" value="Lepidopteran low molecular weight (30 kD) lipoprotein, N-terminal domain"/>
    <property type="match status" value="1"/>
</dbReference>
<dbReference type="AlphaFoldDB" id="Q05432"/>
<organism evidence="7">
    <name type="scientific">Bombyx mori</name>
    <name type="common">Silk moth</name>
    <dbReference type="NCBI Taxonomy" id="7091"/>
    <lineage>
        <taxon>Eukaryota</taxon>
        <taxon>Metazoa</taxon>
        <taxon>Ecdysozoa</taxon>
        <taxon>Arthropoda</taxon>
        <taxon>Hexapoda</taxon>
        <taxon>Insecta</taxon>
        <taxon>Pterygota</taxon>
        <taxon>Neoptera</taxon>
        <taxon>Endopterygota</taxon>
        <taxon>Lepidoptera</taxon>
        <taxon>Glossata</taxon>
        <taxon>Ditrysia</taxon>
        <taxon>Bombycoidea</taxon>
        <taxon>Bombycidae</taxon>
        <taxon>Bombycinae</taxon>
        <taxon>Bombyx</taxon>
    </lineage>
</organism>
<evidence type="ECO:0000256" key="6">
    <source>
        <dbReference type="SAM" id="SignalP"/>
    </source>
</evidence>
<dbReference type="Pfam" id="PF03260">
    <property type="entry name" value="Lipoprotein_11"/>
    <property type="match status" value="1"/>
</dbReference>
<evidence type="ECO:0000256" key="1">
    <source>
        <dbReference type="ARBA" id="ARBA00004613"/>
    </source>
</evidence>
<proteinExistence type="inferred from homology"/>
<evidence type="ECO:0000256" key="2">
    <source>
        <dbReference type="ARBA" id="ARBA00022525"/>
    </source>
</evidence>
<dbReference type="CTD" id="116168123"/>
<dbReference type="PIR" id="A60293">
    <property type="entry name" value="A60293"/>
</dbReference>
<dbReference type="Gene3D" id="2.80.10.50">
    <property type="match status" value="1"/>
</dbReference>
<feature type="chain" id="PRO_5004164538" evidence="6">
    <location>
        <begin position="17"/>
        <end position="262"/>
    </location>
</feature>
<sequence length="262" mass="29737">MKFLVFFSTCVLAASAGLIDLDINILSAPTRAETRLVDAITTADYNTAVSLILLLEKQSSGSIIEDTVNNLIRDGNRNVLEFAYKLWIGEGKEIVKHYFPVQFRQVLSESNVKIINKRDNLAIKLGAAADSDNDRIAYGDANDKSSENVSWKLIPLWENNRVYFKIYSVRRHQYLKLGTGTDGENDHSVYGDDRADTHRHQWYLKPAKLDNQVLFYIYNRQYNQALKLSRSVDSDGDRRAYSSSSSVEGQPELFGWSISILN</sequence>
<comment type="similarity">
    <text evidence="5">Belongs to the 30 kDa lipoprotein family.</text>
</comment>
<keyword evidence="4" id="KW-0449">Lipoprotein</keyword>